<keyword evidence="4" id="KW-0808">Transferase</keyword>
<dbReference type="PANTHER" id="PTHR44591">
    <property type="entry name" value="STRESS RESPONSE REGULATOR PROTEIN 1"/>
    <property type="match status" value="1"/>
</dbReference>
<dbReference type="Proteomes" id="UP000242258">
    <property type="component" value="Unassembled WGS sequence"/>
</dbReference>
<gene>
    <name evidence="4" type="ORF">BI198_08885</name>
</gene>
<proteinExistence type="predicted"/>
<keyword evidence="1 2" id="KW-0597">Phosphoprotein</keyword>
<dbReference type="OrthoDB" id="5768548at2"/>
<accession>A0A1E7Q6I8</accession>
<dbReference type="SMART" id="SM00448">
    <property type="entry name" value="REC"/>
    <property type="match status" value="1"/>
</dbReference>
<dbReference type="InterPro" id="IPR050595">
    <property type="entry name" value="Bact_response_regulator"/>
</dbReference>
<dbReference type="CDD" id="cd00156">
    <property type="entry name" value="REC"/>
    <property type="match status" value="1"/>
</dbReference>
<dbReference type="STRING" id="1628148.BI198_08885"/>
<sequence length="318" mass="37156">MLLKNFNVLVVDDVPLMCNFLYGVANKIHGCKAYKAFDYKTATDILENEPIDLLITDIELKDESGLNLMIKVRTGSFSETAHDIPIIVFSVNAYRELLQQCMLLDVNDFLVKPVTYAFLTQKICDHLKQEKLIQPSNYYIELMQKLSEPKLLNEAVKRKLSVAIVLQSEQKTEDPEKTLEGLDNKENKRDFLYWPENITSGYYQLDRRLKNLAFTLSCFYNVYINNRKPVAIDTERKRACVAADYLLHIAKNMRQRDPRPEFWSVFQMRLDKLQPLMDELATINLKHNTQVSALLKKIAYWWMQTCNWPLVQIEDAED</sequence>
<feature type="domain" description="Response regulatory" evidence="3">
    <location>
        <begin position="7"/>
        <end position="127"/>
    </location>
</feature>
<dbReference type="GO" id="GO:0000160">
    <property type="term" value="P:phosphorelay signal transduction system"/>
    <property type="evidence" value="ECO:0007669"/>
    <property type="project" value="InterPro"/>
</dbReference>
<organism evidence="4 5">
    <name type="scientific">Rheinheimera salexigens</name>
    <dbReference type="NCBI Taxonomy" id="1628148"/>
    <lineage>
        <taxon>Bacteria</taxon>
        <taxon>Pseudomonadati</taxon>
        <taxon>Pseudomonadota</taxon>
        <taxon>Gammaproteobacteria</taxon>
        <taxon>Chromatiales</taxon>
        <taxon>Chromatiaceae</taxon>
        <taxon>Rheinheimera</taxon>
    </lineage>
</organism>
<reference evidence="5" key="1">
    <citation type="submission" date="2016-09" db="EMBL/GenBank/DDBJ databases">
        <authorList>
            <person name="Wan X."/>
            <person name="Hou S."/>
        </authorList>
    </citation>
    <scope>NUCLEOTIDE SEQUENCE [LARGE SCALE GENOMIC DNA]</scope>
    <source>
        <strain evidence="5">KH87</strain>
    </source>
</reference>
<evidence type="ECO:0000256" key="2">
    <source>
        <dbReference type="PROSITE-ProRule" id="PRU00169"/>
    </source>
</evidence>
<dbReference type="InterPro" id="IPR001789">
    <property type="entry name" value="Sig_transdc_resp-reg_receiver"/>
</dbReference>
<dbReference type="PANTHER" id="PTHR44591:SF3">
    <property type="entry name" value="RESPONSE REGULATORY DOMAIN-CONTAINING PROTEIN"/>
    <property type="match status" value="1"/>
</dbReference>
<feature type="modified residue" description="4-aspartylphosphate" evidence="2">
    <location>
        <position position="57"/>
    </location>
</feature>
<protein>
    <submittedName>
        <fullName evidence="4">Histidine kinase</fullName>
    </submittedName>
</protein>
<name>A0A1E7Q6I8_9GAMM</name>
<comment type="caution">
    <text evidence="4">The sequence shown here is derived from an EMBL/GenBank/DDBJ whole genome shotgun (WGS) entry which is preliminary data.</text>
</comment>
<dbReference type="Pfam" id="PF00072">
    <property type="entry name" value="Response_reg"/>
    <property type="match status" value="1"/>
</dbReference>
<keyword evidence="4" id="KW-0418">Kinase</keyword>
<dbReference type="EMBL" id="MKEK01000001">
    <property type="protein sequence ID" value="OEY69658.1"/>
    <property type="molecule type" value="Genomic_DNA"/>
</dbReference>
<dbReference type="AlphaFoldDB" id="A0A1E7Q6I8"/>
<dbReference type="GO" id="GO:0016301">
    <property type="term" value="F:kinase activity"/>
    <property type="evidence" value="ECO:0007669"/>
    <property type="project" value="UniProtKB-KW"/>
</dbReference>
<dbReference type="RefSeq" id="WP_070049228.1">
    <property type="nucleotide sequence ID" value="NZ_CBCSDO010000004.1"/>
</dbReference>
<evidence type="ECO:0000259" key="3">
    <source>
        <dbReference type="PROSITE" id="PS50110"/>
    </source>
</evidence>
<evidence type="ECO:0000313" key="4">
    <source>
        <dbReference type="EMBL" id="OEY69658.1"/>
    </source>
</evidence>
<evidence type="ECO:0000313" key="5">
    <source>
        <dbReference type="Proteomes" id="UP000242258"/>
    </source>
</evidence>
<dbReference type="InterPro" id="IPR011006">
    <property type="entry name" value="CheY-like_superfamily"/>
</dbReference>
<evidence type="ECO:0000256" key="1">
    <source>
        <dbReference type="ARBA" id="ARBA00022553"/>
    </source>
</evidence>
<keyword evidence="5" id="KW-1185">Reference proteome</keyword>
<dbReference type="PROSITE" id="PS50110">
    <property type="entry name" value="RESPONSE_REGULATORY"/>
    <property type="match status" value="1"/>
</dbReference>
<dbReference type="Gene3D" id="3.40.50.2300">
    <property type="match status" value="1"/>
</dbReference>
<dbReference type="SUPFAM" id="SSF52172">
    <property type="entry name" value="CheY-like"/>
    <property type="match status" value="1"/>
</dbReference>